<reference evidence="3 4" key="1">
    <citation type="submission" date="2020-10" db="EMBL/GenBank/DDBJ databases">
        <title>Sequencing the genomes of 1000 actinobacteria strains.</title>
        <authorList>
            <person name="Klenk H.-P."/>
        </authorList>
    </citation>
    <scope>NUCLEOTIDE SEQUENCE [LARGE SCALE GENOMIC DNA]</scope>
    <source>
        <strain evidence="3 4">DSM 45157</strain>
    </source>
</reference>
<gene>
    <name evidence="3" type="ORF">H4W79_000671</name>
</gene>
<organism evidence="3 4">
    <name type="scientific">Nocardiopsis terrae</name>
    <dbReference type="NCBI Taxonomy" id="372655"/>
    <lineage>
        <taxon>Bacteria</taxon>
        <taxon>Bacillati</taxon>
        <taxon>Actinomycetota</taxon>
        <taxon>Actinomycetes</taxon>
        <taxon>Streptosporangiales</taxon>
        <taxon>Nocardiopsidaceae</taxon>
        <taxon>Nocardiopsis</taxon>
    </lineage>
</organism>
<keyword evidence="2" id="KW-0472">Membrane</keyword>
<dbReference type="RefSeq" id="WP_191268501.1">
    <property type="nucleotide sequence ID" value="NZ_BMXJ01000002.1"/>
</dbReference>
<name>A0ABR9HBQ8_9ACTN</name>
<keyword evidence="2" id="KW-1133">Transmembrane helix</keyword>
<comment type="caution">
    <text evidence="3">The sequence shown here is derived from an EMBL/GenBank/DDBJ whole genome shotgun (WGS) entry which is preliminary data.</text>
</comment>
<feature type="region of interest" description="Disordered" evidence="1">
    <location>
        <begin position="1"/>
        <end position="42"/>
    </location>
</feature>
<evidence type="ECO:0000313" key="3">
    <source>
        <dbReference type="EMBL" id="MBE1456457.1"/>
    </source>
</evidence>
<feature type="transmembrane region" description="Helical" evidence="2">
    <location>
        <begin position="47"/>
        <end position="68"/>
    </location>
</feature>
<dbReference type="EMBL" id="JADBDY010000001">
    <property type="protein sequence ID" value="MBE1456457.1"/>
    <property type="molecule type" value="Genomic_DNA"/>
</dbReference>
<feature type="compositionally biased region" description="Basic and acidic residues" evidence="1">
    <location>
        <begin position="1"/>
        <end position="11"/>
    </location>
</feature>
<keyword evidence="4" id="KW-1185">Reference proteome</keyword>
<keyword evidence="2" id="KW-0812">Transmembrane</keyword>
<evidence type="ECO:0000313" key="4">
    <source>
        <dbReference type="Proteomes" id="UP000598217"/>
    </source>
</evidence>
<sequence>MDTAAELRADAEDGSGSSSTPVRQMSLWPPPRSTRHSGRRRRQFTKAAVTVAALALIGGGAFAALTYLDGSGDDTVTATSDPDEFVGSWSGRMDQVDTEGDPVAEWDAQVRIEEGAERGSTAWTTFSCSGTLELSARDGDRLVYSYTETSDPEDRCVDESELTLWPASNGGALEAEWSAVTHEGTRMISTGTLDTSTGALD</sequence>
<feature type="compositionally biased region" description="Basic residues" evidence="1">
    <location>
        <begin position="33"/>
        <end position="42"/>
    </location>
</feature>
<protein>
    <submittedName>
        <fullName evidence="3">Uncharacterized protein</fullName>
    </submittedName>
</protein>
<evidence type="ECO:0000256" key="1">
    <source>
        <dbReference type="SAM" id="MobiDB-lite"/>
    </source>
</evidence>
<proteinExistence type="predicted"/>
<accession>A0ABR9HBQ8</accession>
<dbReference type="Proteomes" id="UP000598217">
    <property type="component" value="Unassembled WGS sequence"/>
</dbReference>
<evidence type="ECO:0000256" key="2">
    <source>
        <dbReference type="SAM" id="Phobius"/>
    </source>
</evidence>